<evidence type="ECO:0000256" key="17">
    <source>
        <dbReference type="SAM" id="Coils"/>
    </source>
</evidence>
<evidence type="ECO:0000256" key="16">
    <source>
        <dbReference type="PROSITE-ProRule" id="PRU00283"/>
    </source>
</evidence>
<dbReference type="Pfam" id="PF16837">
    <property type="entry name" value="SF3A3"/>
    <property type="match status" value="1"/>
</dbReference>
<keyword evidence="8 16" id="KW-0547">Nucleotide-binding</keyword>
<evidence type="ECO:0000256" key="15">
    <source>
        <dbReference type="ARBA" id="ARBA00034704"/>
    </source>
</evidence>
<dbReference type="InterPro" id="IPR000690">
    <property type="entry name" value="Matrin/U1-C_Znf_C2H2"/>
</dbReference>
<keyword evidence="5" id="KW-0597">Phosphoprotein</keyword>
<dbReference type="GO" id="GO:0003723">
    <property type="term" value="F:RNA binding"/>
    <property type="evidence" value="ECO:0007669"/>
    <property type="project" value="InterPro"/>
</dbReference>
<keyword evidence="9" id="KW-0863">Zinc-finger</keyword>
<dbReference type="InterPro" id="IPR024598">
    <property type="entry name" value="SF3a60/Prp9_C"/>
</dbReference>
<evidence type="ECO:0000259" key="18">
    <source>
        <dbReference type="PROSITE" id="PS50067"/>
    </source>
</evidence>
<keyword evidence="14" id="KW-0539">Nucleus</keyword>
<evidence type="ECO:0000256" key="3">
    <source>
        <dbReference type="ARBA" id="ARBA00008776"/>
    </source>
</evidence>
<accession>A0A915P023</accession>
<keyword evidence="12 16" id="KW-0505">Motor protein</keyword>
<keyword evidence="11 16" id="KW-0067">ATP-binding</keyword>
<evidence type="ECO:0000256" key="10">
    <source>
        <dbReference type="ARBA" id="ARBA00022833"/>
    </source>
</evidence>
<dbReference type="InterPro" id="IPR036961">
    <property type="entry name" value="Kinesin_motor_dom_sf"/>
</dbReference>
<feature type="coiled-coil region" evidence="17">
    <location>
        <begin position="390"/>
        <end position="503"/>
    </location>
</feature>
<dbReference type="GO" id="GO:0090307">
    <property type="term" value="P:mitotic spindle assembly"/>
    <property type="evidence" value="ECO:0007669"/>
    <property type="project" value="TreeGrafter"/>
</dbReference>
<keyword evidence="10" id="KW-0862">Zinc</keyword>
<reference evidence="21" key="1">
    <citation type="submission" date="2022-11" db="UniProtKB">
        <authorList>
            <consortium name="WormBaseParasite"/>
        </authorList>
    </citation>
    <scope>IDENTIFICATION</scope>
</reference>
<keyword evidence="6" id="KW-0493">Microtubule</keyword>
<evidence type="ECO:0000256" key="8">
    <source>
        <dbReference type="ARBA" id="ARBA00022741"/>
    </source>
</evidence>
<dbReference type="GO" id="GO:0005524">
    <property type="term" value="F:ATP binding"/>
    <property type="evidence" value="ECO:0007669"/>
    <property type="project" value="UniProtKB-UniRule"/>
</dbReference>
<keyword evidence="4" id="KW-0963">Cytoplasm</keyword>
<comment type="similarity">
    <text evidence="3">Belongs to the SF3A3 family.</text>
</comment>
<evidence type="ECO:0000313" key="20">
    <source>
        <dbReference type="Proteomes" id="UP000887560"/>
    </source>
</evidence>
<dbReference type="Proteomes" id="UP000887560">
    <property type="component" value="Unplaced"/>
</dbReference>
<dbReference type="InterPro" id="IPR001752">
    <property type="entry name" value="Kinesin_motor_dom"/>
</dbReference>
<evidence type="ECO:0000256" key="14">
    <source>
        <dbReference type="ARBA" id="ARBA00023242"/>
    </source>
</evidence>
<dbReference type="InterPro" id="IPR031774">
    <property type="entry name" value="SF3A3_dom"/>
</dbReference>
<feature type="domain" description="Kinesin motor" evidence="18">
    <location>
        <begin position="15"/>
        <end position="374"/>
    </location>
</feature>
<evidence type="ECO:0000256" key="6">
    <source>
        <dbReference type="ARBA" id="ARBA00022701"/>
    </source>
</evidence>
<evidence type="ECO:0000259" key="19">
    <source>
        <dbReference type="PROSITE" id="PS50171"/>
    </source>
</evidence>
<comment type="subcellular location">
    <subcellularLocation>
        <location evidence="2">Cytoplasm</location>
        <location evidence="2">Cytoskeleton</location>
    </subcellularLocation>
    <subcellularLocation>
        <location evidence="1">Nucleus</location>
    </subcellularLocation>
</comment>
<evidence type="ECO:0000256" key="7">
    <source>
        <dbReference type="ARBA" id="ARBA00022723"/>
    </source>
</evidence>
<evidence type="ECO:0000256" key="1">
    <source>
        <dbReference type="ARBA" id="ARBA00004123"/>
    </source>
</evidence>
<dbReference type="PANTHER" id="PTHR47970">
    <property type="entry name" value="KINESIN-LIKE PROTEIN KIF11"/>
    <property type="match status" value="1"/>
</dbReference>
<evidence type="ECO:0000256" key="11">
    <source>
        <dbReference type="ARBA" id="ARBA00022840"/>
    </source>
</evidence>
<dbReference type="Gene3D" id="1.20.120.20">
    <property type="entry name" value="Apolipoprotein"/>
    <property type="match status" value="1"/>
</dbReference>
<dbReference type="Pfam" id="PF11931">
    <property type="entry name" value="SF3a60_Prp9_C"/>
    <property type="match status" value="1"/>
</dbReference>
<dbReference type="Gene3D" id="3.40.850.10">
    <property type="entry name" value="Kinesin motor domain"/>
    <property type="match status" value="1"/>
</dbReference>
<feature type="domain" description="Matrin-type" evidence="19">
    <location>
        <begin position="1189"/>
        <end position="1220"/>
    </location>
</feature>
<sequence>MSAIKSKAKTVKRKNVQVAVRIRPLSDNERSVCNKNIVSCDRVARTVSLKAICLSDSSRFGQGQKCFGPYDKIFGPESTQIEVYDGVLAPLMGQVLDGYNCTVFAYGQTGSGKTFTMEGRHDTSEDFAWNTDPTAGIIPRALDQIFSVLGEDIDYTVRISYVELYNEQIFDLLNRTESQLESLRIFDDKTKGVSIAGAEEVIVRSPKEIHELLRRGAEKRRTATTLMNMTSSRSHSVFTVYVMIREPGLVNGEELLRQGKLNLVDLAGSENIGRSGATDIRAREAGIFFVFLVLFIFIKKGNINTSLLALGRVINALTMGASHIPYRESKLTRILQDSLGGKTITTIIATISPASSNFEESVNTLDYAQRAKNIKNNPEVNQRITRRGLLKEYNDEIDRLRRDLLAAREKHGIYLDKENYDEMIGTIDEKKAKVEELETQLEGKLRQVQILVEDFAVMDQHYKSIYEKFRAALTKLVDRKEEIEGLSLEIAQTKDNYNAASQALSVSCDSFVRLRSQALKLQTFCTGLYDQNGLLFNKIDEVKTTFDGNYQKLKELFDGQYKQFEIGRKQLATFTNKSEAQLNEAKTAVCALQVISDQFEQNIEKFTQDFRDRINRELDSLKNVATEHKNEFGKAIHSTLSTINKQVNDCASHSSEMSQLFDNTSQKMENFVEKEFVQIQSSGTTPERKSGKFNEVLVNIPTAKQLFEEQKGFITPKKDVNYKRRDSFLDSSFVSSLVSPDTLKCNLQATNMVSTTKTGRLEPVDEEKKNECAFIVSMDSLLEVQRTCHEERERCVDLMVREYLVEKKTQREKINSDQRVKGLIDRCRNATDKLIKIYNDESGERAKEIQAIGGPNEFAEFYSRLKSLKDIHRKNPNETARPLTIEFQEMANFVQDPDKIEREMVRFTDEEGYGKFLDMHTLYEQYVNLKGVKRIDYITFISTFNQLHEISKDKTKKTGAYKNYVSSLEGYLTDFLRRAKPLIDIEAELYNADNEFETKWKEGKVPGWSTEKSTGSLLAKQPMAAADLDLTKYETVDELMELGSDRLKSALLERNLKCGGSLKERAQRLLDFKNADQNSSAATNGALKAIKNGVDKEEKRKYELAKHEVHVLKLTELVRPEISATLENIERKQARGVGEEEEEDDVEEFYEVEEEETDVPYNPKNLPLDWDGKPIPYWLYKLHGLNIGYSCEICGNQVYKGPKAFQRHFTEWRHSHGMRCLGIPNTAHFTNITKINDAIELWKKICEDRSRNKWNPDLDEEFEDSLGNVVNRRMFEDLKRQGLL</sequence>
<dbReference type="InterPro" id="IPR025086">
    <property type="entry name" value="SDE2/SF3A3_SAP"/>
</dbReference>
<dbReference type="PRINTS" id="PR00380">
    <property type="entry name" value="KINESINHEAVY"/>
</dbReference>
<dbReference type="Pfam" id="PF13297">
    <property type="entry name" value="SDE2_2C"/>
    <property type="match status" value="1"/>
</dbReference>
<feature type="binding site" evidence="16">
    <location>
        <begin position="107"/>
        <end position="114"/>
    </location>
    <ligand>
        <name>ATP</name>
        <dbReference type="ChEBI" id="CHEBI:30616"/>
    </ligand>
</feature>
<dbReference type="GO" id="GO:0007018">
    <property type="term" value="P:microtubule-based movement"/>
    <property type="evidence" value="ECO:0007669"/>
    <property type="project" value="InterPro"/>
</dbReference>
<dbReference type="FunFam" id="3.40.850.10:FF:000019">
    <property type="entry name" value="Kinesin-like protein KIN-5D"/>
    <property type="match status" value="1"/>
</dbReference>
<evidence type="ECO:0000256" key="4">
    <source>
        <dbReference type="ARBA" id="ARBA00022490"/>
    </source>
</evidence>
<dbReference type="GO" id="GO:0000398">
    <property type="term" value="P:mRNA splicing, via spliceosome"/>
    <property type="evidence" value="ECO:0007669"/>
    <property type="project" value="InterPro"/>
</dbReference>
<dbReference type="GO" id="GO:0008270">
    <property type="term" value="F:zinc ion binding"/>
    <property type="evidence" value="ECO:0007669"/>
    <property type="project" value="UniProtKB-KW"/>
</dbReference>
<keyword evidence="13" id="KW-0206">Cytoskeleton</keyword>
<dbReference type="GO" id="GO:0005681">
    <property type="term" value="C:spliceosomal complex"/>
    <property type="evidence" value="ECO:0007669"/>
    <property type="project" value="InterPro"/>
</dbReference>
<keyword evidence="17" id="KW-0175">Coiled coil</keyword>
<dbReference type="GO" id="GO:0072686">
    <property type="term" value="C:mitotic spindle"/>
    <property type="evidence" value="ECO:0007669"/>
    <property type="project" value="TreeGrafter"/>
</dbReference>
<dbReference type="SMART" id="SM00129">
    <property type="entry name" value="KISc"/>
    <property type="match status" value="1"/>
</dbReference>
<protein>
    <submittedName>
        <fullName evidence="21">Kinesin-like protein</fullName>
    </submittedName>
</protein>
<evidence type="ECO:0000256" key="12">
    <source>
        <dbReference type="ARBA" id="ARBA00023175"/>
    </source>
</evidence>
<dbReference type="PANTHER" id="PTHR47970:SF12">
    <property type="entry name" value="KINESIN FAMILY MEMBER 11"/>
    <property type="match status" value="1"/>
</dbReference>
<dbReference type="GO" id="GO:0008574">
    <property type="term" value="F:plus-end-directed microtubule motor activity"/>
    <property type="evidence" value="ECO:0007669"/>
    <property type="project" value="TreeGrafter"/>
</dbReference>
<comment type="similarity">
    <text evidence="15">Belongs to the TRAFAC class myosin-kinesin ATPase superfamily. Kinesin family. KIN-5/BimC subfamily.</text>
</comment>
<dbReference type="Pfam" id="PF00225">
    <property type="entry name" value="Kinesin"/>
    <property type="match status" value="1"/>
</dbReference>
<evidence type="ECO:0000256" key="9">
    <source>
        <dbReference type="ARBA" id="ARBA00022771"/>
    </source>
</evidence>
<dbReference type="Pfam" id="PF12108">
    <property type="entry name" value="SF3a60_bindingd"/>
    <property type="match status" value="1"/>
</dbReference>
<keyword evidence="7" id="KW-0479">Metal-binding</keyword>
<dbReference type="InterPro" id="IPR019821">
    <property type="entry name" value="Kinesin_motor_CS"/>
</dbReference>
<dbReference type="GO" id="GO:0008017">
    <property type="term" value="F:microtubule binding"/>
    <property type="evidence" value="ECO:0007669"/>
    <property type="project" value="InterPro"/>
</dbReference>
<dbReference type="GO" id="GO:0005876">
    <property type="term" value="C:spindle microtubule"/>
    <property type="evidence" value="ECO:0007669"/>
    <property type="project" value="TreeGrafter"/>
</dbReference>
<dbReference type="PROSITE" id="PS00411">
    <property type="entry name" value="KINESIN_MOTOR_1"/>
    <property type="match status" value="1"/>
</dbReference>
<dbReference type="SUPFAM" id="SSF52540">
    <property type="entry name" value="P-loop containing nucleoside triphosphate hydrolases"/>
    <property type="match status" value="1"/>
</dbReference>
<dbReference type="InterPro" id="IPR027417">
    <property type="entry name" value="P-loop_NTPase"/>
</dbReference>
<name>A0A915P023_9BILA</name>
<keyword evidence="20" id="KW-1185">Reference proteome</keyword>
<organism evidence="20 21">
    <name type="scientific">Meloidogyne floridensis</name>
    <dbReference type="NCBI Taxonomy" id="298350"/>
    <lineage>
        <taxon>Eukaryota</taxon>
        <taxon>Metazoa</taxon>
        <taxon>Ecdysozoa</taxon>
        <taxon>Nematoda</taxon>
        <taxon>Chromadorea</taxon>
        <taxon>Rhabditida</taxon>
        <taxon>Tylenchina</taxon>
        <taxon>Tylenchomorpha</taxon>
        <taxon>Tylenchoidea</taxon>
        <taxon>Meloidogynidae</taxon>
        <taxon>Meloidogyninae</taxon>
        <taxon>Meloidogyne</taxon>
    </lineage>
</organism>
<evidence type="ECO:0000313" key="21">
    <source>
        <dbReference type="WBParaSite" id="scf7180000421578.g7264"/>
    </source>
</evidence>
<dbReference type="GO" id="GO:0051231">
    <property type="term" value="P:spindle elongation"/>
    <property type="evidence" value="ECO:0007669"/>
    <property type="project" value="TreeGrafter"/>
</dbReference>
<dbReference type="PROSITE" id="PS50171">
    <property type="entry name" value="ZF_MATRIN"/>
    <property type="match status" value="1"/>
</dbReference>
<dbReference type="PROSITE" id="PS50067">
    <property type="entry name" value="KINESIN_MOTOR_2"/>
    <property type="match status" value="1"/>
</dbReference>
<dbReference type="InterPro" id="IPR021966">
    <property type="entry name" value="SF3a60_bindingd"/>
</dbReference>
<dbReference type="WBParaSite" id="scf7180000421578.g7264">
    <property type="protein sequence ID" value="scf7180000421578.g7264"/>
    <property type="gene ID" value="scf7180000421578.g7264"/>
</dbReference>
<evidence type="ECO:0000256" key="13">
    <source>
        <dbReference type="ARBA" id="ARBA00023212"/>
    </source>
</evidence>
<evidence type="ECO:0000256" key="5">
    <source>
        <dbReference type="ARBA" id="ARBA00022553"/>
    </source>
</evidence>
<evidence type="ECO:0000256" key="2">
    <source>
        <dbReference type="ARBA" id="ARBA00004245"/>
    </source>
</evidence>
<proteinExistence type="inferred from homology"/>
<dbReference type="InterPro" id="IPR047149">
    <property type="entry name" value="KIF11-like"/>
</dbReference>